<proteinExistence type="predicted"/>
<feature type="region of interest" description="Disordered" evidence="1">
    <location>
        <begin position="127"/>
        <end position="148"/>
    </location>
</feature>
<evidence type="ECO:0000313" key="3">
    <source>
        <dbReference type="Proteomes" id="UP001152747"/>
    </source>
</evidence>
<organism evidence="2 3">
    <name type="scientific">Caenorhabditis angaria</name>
    <dbReference type="NCBI Taxonomy" id="860376"/>
    <lineage>
        <taxon>Eukaryota</taxon>
        <taxon>Metazoa</taxon>
        <taxon>Ecdysozoa</taxon>
        <taxon>Nematoda</taxon>
        <taxon>Chromadorea</taxon>
        <taxon>Rhabditida</taxon>
        <taxon>Rhabditina</taxon>
        <taxon>Rhabditomorpha</taxon>
        <taxon>Rhabditoidea</taxon>
        <taxon>Rhabditidae</taxon>
        <taxon>Peloderinae</taxon>
        <taxon>Caenorhabditis</taxon>
    </lineage>
</organism>
<evidence type="ECO:0000256" key="1">
    <source>
        <dbReference type="SAM" id="MobiDB-lite"/>
    </source>
</evidence>
<dbReference type="EMBL" id="CANHGI010000006">
    <property type="protein sequence ID" value="CAI5454884.1"/>
    <property type="molecule type" value="Genomic_DNA"/>
</dbReference>
<reference evidence="2" key="1">
    <citation type="submission" date="2022-11" db="EMBL/GenBank/DDBJ databases">
        <authorList>
            <person name="Kikuchi T."/>
        </authorList>
    </citation>
    <scope>NUCLEOTIDE SEQUENCE</scope>
    <source>
        <strain evidence="2">PS1010</strain>
    </source>
</reference>
<protein>
    <submittedName>
        <fullName evidence="2">Uncharacterized protein</fullName>
    </submittedName>
</protein>
<comment type="caution">
    <text evidence="2">The sequence shown here is derived from an EMBL/GenBank/DDBJ whole genome shotgun (WGS) entry which is preliminary data.</text>
</comment>
<feature type="compositionally biased region" description="Acidic residues" evidence="1">
    <location>
        <begin position="127"/>
        <end position="140"/>
    </location>
</feature>
<keyword evidence="3" id="KW-1185">Reference proteome</keyword>
<name>A0A9P1N8B1_9PELO</name>
<accession>A0A9P1N8B1</accession>
<gene>
    <name evidence="2" type="ORF">CAMP_LOCUS17521</name>
</gene>
<dbReference type="AlphaFoldDB" id="A0A9P1N8B1"/>
<dbReference type="Proteomes" id="UP001152747">
    <property type="component" value="Unassembled WGS sequence"/>
</dbReference>
<evidence type="ECO:0000313" key="2">
    <source>
        <dbReference type="EMBL" id="CAI5454884.1"/>
    </source>
</evidence>
<dbReference type="OrthoDB" id="166746at2759"/>
<sequence>MGMEEEIIIPHLVGHSHTLEEETQAQYEQDYLISAFMQYKAMSIKDNGRISPYIPFLRRNLSYMKMNRLSSEKQVSSFIERNNKYPKLFANLPNNVNLRKRKKLADIVIMLKSKSRKHNNAIVDENMEIDEDDDGEEQDDLPPLPVSLRKPLNVRRKNDNMKRCLFPKAIEYRLCLVQTHENKKDFIRTPIPNRSGLKQCGKKRMCCIFCELKFNTLFHLLLHYNLCYPKLMFVPNLTSIDTKKKSVLLLIDIINHPKYDNIDEVSERYHSGNQFVYFVFPGDKRDDMSNLSIDPTIFIRPYGRYRFVFEDAFYISKLLHEASRQNSGRCSFSLPTTEDMPAIDITIERMRFDIFDFIDITYHCKVHMFTWNVLRHRLGDHRVRRIGYYRLAKLYIHIHWDFIHDWPDEHMFSLTEQRIFEMDTAGYTRLQVSHMQTDLLRRLMWKDYGDISHSESVAKVVMRMEIARKTEKYRNALKRLPKRYADSLFPRLARMTDQERCDMTENDAWHLVFPEACKSGFFHPDHFIHMLLEKPADCFKRFRIPAPTDLFEIPEYPEDEKMVAVEETCGTIKGWWGVPEESLNKKNKNKK</sequence>